<dbReference type="EMBL" id="CAJGYO010000003">
    <property type="protein sequence ID" value="CAD6218258.1"/>
    <property type="molecule type" value="Genomic_DNA"/>
</dbReference>
<name>A0A811NAD9_9POAL</name>
<dbReference type="InterPro" id="IPR003676">
    <property type="entry name" value="SAUR_fam"/>
</dbReference>
<evidence type="ECO:0000313" key="4">
    <source>
        <dbReference type="Proteomes" id="UP000604825"/>
    </source>
</evidence>
<protein>
    <submittedName>
        <fullName evidence="3">Uncharacterized protein</fullName>
    </submittedName>
</protein>
<evidence type="ECO:0000313" key="3">
    <source>
        <dbReference type="EMBL" id="CAD6218258.1"/>
    </source>
</evidence>
<proteinExistence type="inferred from homology"/>
<gene>
    <name evidence="3" type="ORF">NCGR_LOCUS12172</name>
</gene>
<evidence type="ECO:0000256" key="2">
    <source>
        <dbReference type="SAM" id="MobiDB-lite"/>
    </source>
</evidence>
<comment type="similarity">
    <text evidence="1">Belongs to the ARG7 family.</text>
</comment>
<feature type="compositionally biased region" description="Polar residues" evidence="2">
    <location>
        <begin position="50"/>
        <end position="95"/>
    </location>
</feature>
<feature type="region of interest" description="Disordered" evidence="2">
    <location>
        <begin position="49"/>
        <end position="98"/>
    </location>
</feature>
<dbReference type="OrthoDB" id="1936278at2759"/>
<dbReference type="Pfam" id="PF02519">
    <property type="entry name" value="Auxin_inducible"/>
    <property type="match status" value="1"/>
</dbReference>
<dbReference type="PANTHER" id="PTHR31175:SF105">
    <property type="entry name" value="AUXIN-RESPONSIVE PROTEIN SAUR36"/>
    <property type="match status" value="1"/>
</dbReference>
<sequence length="242" mass="26448">MPLTLWWQGLTMEMELKNALATSSEASRLSKHITYSITAASQGNVILPSSPANPNSSRDMCRSSMNTAVPRSSGLRTASQSQVLNSELSTSPVSSQERELTMNMISTKRIAQMAKKWQRMAVLGRKRLTWRTAAKEVDKCCTSVASKGHCAVYTTDGARFEVPLACLRTTVFAELLQMSKEEFGFTGSDGRITLPCDAMVMEYALCLLRRGASAELEKAFLSTMAMPCHSANHVAPYVAACC</sequence>
<evidence type="ECO:0000256" key="1">
    <source>
        <dbReference type="ARBA" id="ARBA00006974"/>
    </source>
</evidence>
<dbReference type="PANTHER" id="PTHR31175">
    <property type="entry name" value="AUXIN-RESPONSIVE FAMILY PROTEIN"/>
    <property type="match status" value="1"/>
</dbReference>
<accession>A0A811NAD9</accession>
<comment type="caution">
    <text evidence="3">The sequence shown here is derived from an EMBL/GenBank/DDBJ whole genome shotgun (WGS) entry which is preliminary data.</text>
</comment>
<keyword evidence="4" id="KW-1185">Reference proteome</keyword>
<organism evidence="3 4">
    <name type="scientific">Miscanthus lutarioriparius</name>
    <dbReference type="NCBI Taxonomy" id="422564"/>
    <lineage>
        <taxon>Eukaryota</taxon>
        <taxon>Viridiplantae</taxon>
        <taxon>Streptophyta</taxon>
        <taxon>Embryophyta</taxon>
        <taxon>Tracheophyta</taxon>
        <taxon>Spermatophyta</taxon>
        <taxon>Magnoliopsida</taxon>
        <taxon>Liliopsida</taxon>
        <taxon>Poales</taxon>
        <taxon>Poaceae</taxon>
        <taxon>PACMAD clade</taxon>
        <taxon>Panicoideae</taxon>
        <taxon>Andropogonodae</taxon>
        <taxon>Andropogoneae</taxon>
        <taxon>Saccharinae</taxon>
        <taxon>Miscanthus</taxon>
    </lineage>
</organism>
<dbReference type="Proteomes" id="UP000604825">
    <property type="component" value="Unassembled WGS sequence"/>
</dbReference>
<dbReference type="AlphaFoldDB" id="A0A811NAD9"/>
<reference evidence="3" key="1">
    <citation type="submission" date="2020-10" db="EMBL/GenBank/DDBJ databases">
        <authorList>
            <person name="Han B."/>
            <person name="Lu T."/>
            <person name="Zhao Q."/>
            <person name="Huang X."/>
            <person name="Zhao Y."/>
        </authorList>
    </citation>
    <scope>NUCLEOTIDE SEQUENCE</scope>
</reference>
<dbReference type="GO" id="GO:0009733">
    <property type="term" value="P:response to auxin"/>
    <property type="evidence" value="ECO:0007669"/>
    <property type="project" value="InterPro"/>
</dbReference>